<name>A0AAV2Z3M7_9STRA</name>
<evidence type="ECO:0000256" key="3">
    <source>
        <dbReference type="SAM" id="MobiDB-lite"/>
    </source>
</evidence>
<comment type="subcellular location">
    <subcellularLocation>
        <location evidence="1">Cell membrane</location>
        <topology evidence="1">Multi-pass membrane protein</topology>
    </subcellularLocation>
</comment>
<dbReference type="GO" id="GO:0005391">
    <property type="term" value="F:P-type sodium:potassium-exchanging transporter activity"/>
    <property type="evidence" value="ECO:0007669"/>
    <property type="project" value="TreeGrafter"/>
</dbReference>
<reference evidence="6" key="2">
    <citation type="journal article" date="2023" name="Microbiol Resour">
        <title>Decontamination and Annotation of the Draft Genome Sequence of the Oomycete Lagenidium giganteum ARSEF 373.</title>
        <authorList>
            <person name="Morgan W.R."/>
            <person name="Tartar A."/>
        </authorList>
    </citation>
    <scope>NUCLEOTIDE SEQUENCE</scope>
    <source>
        <strain evidence="6">ARSEF 373</strain>
    </source>
</reference>
<evidence type="ECO:0000259" key="4">
    <source>
        <dbReference type="Pfam" id="PF00122"/>
    </source>
</evidence>
<evidence type="ECO:0000256" key="1">
    <source>
        <dbReference type="ARBA" id="ARBA00004651"/>
    </source>
</evidence>
<dbReference type="GO" id="GO:0036376">
    <property type="term" value="P:sodium ion export across plasma membrane"/>
    <property type="evidence" value="ECO:0007669"/>
    <property type="project" value="TreeGrafter"/>
</dbReference>
<dbReference type="Pfam" id="PF00122">
    <property type="entry name" value="E1-E2_ATPase"/>
    <property type="match status" value="1"/>
</dbReference>
<dbReference type="SUPFAM" id="SSF81665">
    <property type="entry name" value="Calcium ATPase, transmembrane domain M"/>
    <property type="match status" value="1"/>
</dbReference>
<evidence type="ECO:0000259" key="5">
    <source>
        <dbReference type="Pfam" id="PF00690"/>
    </source>
</evidence>
<reference evidence="6" key="1">
    <citation type="submission" date="2022-11" db="EMBL/GenBank/DDBJ databases">
        <authorList>
            <person name="Morgan W.R."/>
            <person name="Tartar A."/>
        </authorList>
    </citation>
    <scope>NUCLEOTIDE SEQUENCE</scope>
    <source>
        <strain evidence="6">ARSEF 373</strain>
    </source>
</reference>
<dbReference type="EMBL" id="DAKRPA010000038">
    <property type="protein sequence ID" value="DBA01978.1"/>
    <property type="molecule type" value="Genomic_DNA"/>
</dbReference>
<dbReference type="InterPro" id="IPR050510">
    <property type="entry name" value="Cation_transp_ATPase_P-type"/>
</dbReference>
<keyword evidence="2" id="KW-1003">Cell membrane</keyword>
<evidence type="ECO:0000313" key="6">
    <source>
        <dbReference type="EMBL" id="DBA01978.1"/>
    </source>
</evidence>
<evidence type="ECO:0000313" key="7">
    <source>
        <dbReference type="Proteomes" id="UP001146120"/>
    </source>
</evidence>
<dbReference type="Gene3D" id="2.70.150.10">
    <property type="entry name" value="Calcium-transporting ATPase, cytoplasmic transduction domain A"/>
    <property type="match status" value="1"/>
</dbReference>
<dbReference type="InterPro" id="IPR023298">
    <property type="entry name" value="ATPase_P-typ_TM_dom_sf"/>
</dbReference>
<feature type="compositionally biased region" description="Polar residues" evidence="3">
    <location>
        <begin position="141"/>
        <end position="156"/>
    </location>
</feature>
<dbReference type="SUPFAM" id="SSF81653">
    <property type="entry name" value="Calcium ATPase, transduction domain A"/>
    <property type="match status" value="1"/>
</dbReference>
<keyword evidence="2" id="KW-0472">Membrane</keyword>
<dbReference type="GO" id="GO:0005886">
    <property type="term" value="C:plasma membrane"/>
    <property type="evidence" value="ECO:0007669"/>
    <property type="project" value="UniProtKB-SubCell"/>
</dbReference>
<dbReference type="PANTHER" id="PTHR43294">
    <property type="entry name" value="SODIUM/POTASSIUM-TRANSPORTING ATPASE SUBUNIT ALPHA"/>
    <property type="match status" value="1"/>
</dbReference>
<dbReference type="InterPro" id="IPR008250">
    <property type="entry name" value="ATPase_P-typ_transduc_dom_A_sf"/>
</dbReference>
<dbReference type="GO" id="GO:0006883">
    <property type="term" value="P:intracellular sodium ion homeostasis"/>
    <property type="evidence" value="ECO:0007669"/>
    <property type="project" value="TreeGrafter"/>
</dbReference>
<dbReference type="GO" id="GO:0030007">
    <property type="term" value="P:intracellular potassium ion homeostasis"/>
    <property type="evidence" value="ECO:0007669"/>
    <property type="project" value="TreeGrafter"/>
</dbReference>
<feature type="domain" description="Cation-transporting P-type ATPase N-terminal" evidence="5">
    <location>
        <begin position="8"/>
        <end position="52"/>
    </location>
</feature>
<evidence type="ECO:0000256" key="2">
    <source>
        <dbReference type="ARBA" id="ARBA00022475"/>
    </source>
</evidence>
<dbReference type="AlphaFoldDB" id="A0AAV2Z3M7"/>
<dbReference type="Proteomes" id="UP001146120">
    <property type="component" value="Unassembled WGS sequence"/>
</dbReference>
<protein>
    <recommendedName>
        <fullName evidence="8">Cation-transporting P-type ATPase N-terminal domain-containing protein</fullName>
    </recommendedName>
</protein>
<dbReference type="PANTHER" id="PTHR43294:SF21">
    <property type="entry name" value="CATION TRANSPORTING ATPASE"/>
    <property type="match status" value="1"/>
</dbReference>
<proteinExistence type="predicted"/>
<sequence length="230" mass="25011">MNVDFCGGSVANLLAKIAVDPSTGLTRDEAMARRTLYGTNRVTPPVNCPSWVCCLLPCLLRTASMQAYHLALPKEAVVRRKQGPNMRRMRMDVSSLVVGDVLEFKEGSIVGADVRVIECSEDCTVDQTLLTGEADDLEDGASSTKRVSVESSNGNASSLPEILRSEHILLMTTQIRTGTAVGVVIATGDQTVWGQMLAQHQWPTSSSAAWHRHLAQRQQSEEMSLLLNIS</sequence>
<dbReference type="GO" id="GO:1990573">
    <property type="term" value="P:potassium ion import across plasma membrane"/>
    <property type="evidence" value="ECO:0007669"/>
    <property type="project" value="TreeGrafter"/>
</dbReference>
<feature type="domain" description="P-type ATPase A" evidence="4">
    <location>
        <begin position="76"/>
        <end position="198"/>
    </location>
</feature>
<dbReference type="InterPro" id="IPR004014">
    <property type="entry name" value="ATPase_P-typ_cation-transptr_N"/>
</dbReference>
<accession>A0AAV2Z3M7</accession>
<dbReference type="GO" id="GO:1902600">
    <property type="term" value="P:proton transmembrane transport"/>
    <property type="evidence" value="ECO:0007669"/>
    <property type="project" value="TreeGrafter"/>
</dbReference>
<evidence type="ECO:0008006" key="8">
    <source>
        <dbReference type="Google" id="ProtNLM"/>
    </source>
</evidence>
<comment type="caution">
    <text evidence="6">The sequence shown here is derived from an EMBL/GenBank/DDBJ whole genome shotgun (WGS) entry which is preliminary data.</text>
</comment>
<dbReference type="Pfam" id="PF00690">
    <property type="entry name" value="Cation_ATPase_N"/>
    <property type="match status" value="1"/>
</dbReference>
<dbReference type="InterPro" id="IPR059000">
    <property type="entry name" value="ATPase_P-type_domA"/>
</dbReference>
<gene>
    <name evidence="6" type="ORF">N0F65_006711</name>
</gene>
<feature type="region of interest" description="Disordered" evidence="3">
    <location>
        <begin position="134"/>
        <end position="156"/>
    </location>
</feature>
<keyword evidence="7" id="KW-1185">Reference proteome</keyword>
<organism evidence="6 7">
    <name type="scientific">Lagenidium giganteum</name>
    <dbReference type="NCBI Taxonomy" id="4803"/>
    <lineage>
        <taxon>Eukaryota</taxon>
        <taxon>Sar</taxon>
        <taxon>Stramenopiles</taxon>
        <taxon>Oomycota</taxon>
        <taxon>Peronosporomycetes</taxon>
        <taxon>Pythiales</taxon>
        <taxon>Pythiaceae</taxon>
    </lineage>
</organism>